<dbReference type="SUPFAM" id="SSF51735">
    <property type="entry name" value="NAD(P)-binding Rossmann-fold domains"/>
    <property type="match status" value="1"/>
</dbReference>
<sequence length="328" mass="34737">MLNKSVYYDRFGPPAEVLEIRRTPVVPPGPGEIRVRMLARPINPSDLIPVRGAYAHRIALPAVPGYEGVGIVEETGPSVPPELLGRRVLPLRGEGTWQESVLAPAGLAIPVPPDIPDETAAQLYINPVTAWAVCGALRLKYGDTLVVNAGGSAIGRVFAQLAAVFNYELIAVTRSEAHTEELQRLGLAHVIVTAGTPLREAVLSKTGGRGATAAVDSIGGPDGAALAGCVRPGGTVFSIGLLSGVPADWAALSRLYRVDARPFWLRHWIRHASTADWFGAFEEIMELVRDGRLSLMKIAAGFGLDEVHAAVAAFESGRAGKILLTGGR</sequence>
<dbReference type="GO" id="GO:0016651">
    <property type="term" value="F:oxidoreductase activity, acting on NAD(P)H"/>
    <property type="evidence" value="ECO:0007669"/>
    <property type="project" value="TreeGrafter"/>
</dbReference>
<accession>A0A410X576</accession>
<evidence type="ECO:0000259" key="3">
    <source>
        <dbReference type="SMART" id="SM00829"/>
    </source>
</evidence>
<keyword evidence="2" id="KW-0560">Oxidoreductase</keyword>
<dbReference type="InterPro" id="IPR036291">
    <property type="entry name" value="NAD(P)-bd_dom_sf"/>
</dbReference>
<dbReference type="InterPro" id="IPR013154">
    <property type="entry name" value="ADH-like_N"/>
</dbReference>
<dbReference type="Proteomes" id="UP000288943">
    <property type="component" value="Chromosome"/>
</dbReference>
<gene>
    <name evidence="4" type="ORF">PC41400_23615</name>
</gene>
<reference evidence="4 5" key="1">
    <citation type="submission" date="2018-01" db="EMBL/GenBank/DDBJ databases">
        <title>The whole genome sequencing and assembly of Paenibacillus chitinolyticus KCCM 41400 strain.</title>
        <authorList>
            <person name="Kim J.-Y."/>
            <person name="Park M.-K."/>
            <person name="Lee Y.-J."/>
            <person name="Yi H."/>
            <person name="Bahn Y.-S."/>
            <person name="Kim J.F."/>
            <person name="Lee D.-W."/>
        </authorList>
    </citation>
    <scope>NUCLEOTIDE SEQUENCE [LARGE SCALE GENOMIC DNA]</scope>
    <source>
        <strain evidence="4 5">KCCM 41400</strain>
    </source>
</reference>
<dbReference type="PANTHER" id="PTHR48106:SF2">
    <property type="entry name" value="ZN2+-BINDING DEHYDROGENASE"/>
    <property type="match status" value="1"/>
</dbReference>
<organism evidence="4 5">
    <name type="scientific">Paenibacillus chitinolyticus</name>
    <dbReference type="NCBI Taxonomy" id="79263"/>
    <lineage>
        <taxon>Bacteria</taxon>
        <taxon>Bacillati</taxon>
        <taxon>Bacillota</taxon>
        <taxon>Bacilli</taxon>
        <taxon>Bacillales</taxon>
        <taxon>Paenibacillaceae</taxon>
        <taxon>Paenibacillus</taxon>
    </lineage>
</organism>
<dbReference type="AlphaFoldDB" id="A0A410X576"/>
<dbReference type="OrthoDB" id="9787435at2"/>
<evidence type="ECO:0000256" key="1">
    <source>
        <dbReference type="ARBA" id="ARBA00022857"/>
    </source>
</evidence>
<dbReference type="PANTHER" id="PTHR48106">
    <property type="entry name" value="QUINONE OXIDOREDUCTASE PIG3-RELATED"/>
    <property type="match status" value="1"/>
</dbReference>
<evidence type="ECO:0000313" key="4">
    <source>
        <dbReference type="EMBL" id="QAV21782.1"/>
    </source>
</evidence>
<dbReference type="InterPro" id="IPR013149">
    <property type="entry name" value="ADH-like_C"/>
</dbReference>
<dbReference type="Pfam" id="PF08240">
    <property type="entry name" value="ADH_N"/>
    <property type="match status" value="1"/>
</dbReference>
<name>A0A410X576_9BACL</name>
<dbReference type="SUPFAM" id="SSF50129">
    <property type="entry name" value="GroES-like"/>
    <property type="match status" value="1"/>
</dbReference>
<keyword evidence="1" id="KW-0521">NADP</keyword>
<dbReference type="Gene3D" id="3.90.180.10">
    <property type="entry name" value="Medium-chain alcohol dehydrogenases, catalytic domain"/>
    <property type="match status" value="1"/>
</dbReference>
<dbReference type="KEGG" id="pchi:PC41400_23615"/>
<protein>
    <submittedName>
        <fullName evidence="4">Alcohol dehydrogenase</fullName>
    </submittedName>
</protein>
<dbReference type="CDD" id="cd05282">
    <property type="entry name" value="ETR_like"/>
    <property type="match status" value="1"/>
</dbReference>
<dbReference type="Pfam" id="PF00107">
    <property type="entry name" value="ADH_zinc_N"/>
    <property type="match status" value="1"/>
</dbReference>
<proteinExistence type="predicted"/>
<dbReference type="GO" id="GO:0070402">
    <property type="term" value="F:NADPH binding"/>
    <property type="evidence" value="ECO:0007669"/>
    <property type="project" value="TreeGrafter"/>
</dbReference>
<dbReference type="InterPro" id="IPR011032">
    <property type="entry name" value="GroES-like_sf"/>
</dbReference>
<evidence type="ECO:0000256" key="2">
    <source>
        <dbReference type="ARBA" id="ARBA00023002"/>
    </source>
</evidence>
<dbReference type="Gene3D" id="3.40.50.720">
    <property type="entry name" value="NAD(P)-binding Rossmann-like Domain"/>
    <property type="match status" value="1"/>
</dbReference>
<feature type="domain" description="Enoyl reductase (ER)" evidence="3">
    <location>
        <begin position="12"/>
        <end position="324"/>
    </location>
</feature>
<dbReference type="SMART" id="SM00829">
    <property type="entry name" value="PKS_ER"/>
    <property type="match status" value="1"/>
</dbReference>
<evidence type="ECO:0000313" key="5">
    <source>
        <dbReference type="Proteomes" id="UP000288943"/>
    </source>
</evidence>
<dbReference type="EMBL" id="CP026520">
    <property type="protein sequence ID" value="QAV21782.1"/>
    <property type="molecule type" value="Genomic_DNA"/>
</dbReference>
<dbReference type="InterPro" id="IPR020843">
    <property type="entry name" value="ER"/>
</dbReference>